<dbReference type="EMBL" id="JAZHGA010000011">
    <property type="protein sequence ID" value="MEM5341467.1"/>
    <property type="molecule type" value="Genomic_DNA"/>
</dbReference>
<dbReference type="RefSeq" id="WP_342959035.1">
    <property type="nucleotide sequence ID" value="NZ_JAZHFZ010000010.1"/>
</dbReference>
<name>A0ABU9R343_9BURK</name>
<organism evidence="2 3">
    <name type="scientific">Paraburkholderia azotifigens</name>
    <dbReference type="NCBI Taxonomy" id="2057004"/>
    <lineage>
        <taxon>Bacteria</taxon>
        <taxon>Pseudomonadati</taxon>
        <taxon>Pseudomonadota</taxon>
        <taxon>Betaproteobacteria</taxon>
        <taxon>Burkholderiales</taxon>
        <taxon>Burkholderiaceae</taxon>
        <taxon>Paraburkholderia</taxon>
    </lineage>
</organism>
<reference evidence="2 3" key="1">
    <citation type="submission" date="2024-01" db="EMBL/GenBank/DDBJ databases">
        <title>The diversity of rhizobia nodulating Mimosa spp. in eleven states of Brazil covering several biomes is determined by host plant, location, and edaphic factors.</title>
        <authorList>
            <person name="Rouws L."/>
            <person name="Barauna A."/>
            <person name="Beukes C."/>
            <person name="De Faria S.M."/>
            <person name="Gross E."/>
            <person name="Dos Reis Junior F.B."/>
            <person name="Simon M."/>
            <person name="Maluk M."/>
            <person name="Odee D.W."/>
            <person name="Kenicer G."/>
            <person name="Young J.P.W."/>
            <person name="Reis V.M."/>
            <person name="Zilli J."/>
            <person name="James E.K."/>
        </authorList>
    </citation>
    <scope>NUCLEOTIDE SEQUENCE [LARGE SCALE GENOMIC DNA]</scope>
    <source>
        <strain evidence="2 3">JPY530</strain>
    </source>
</reference>
<evidence type="ECO:0000313" key="3">
    <source>
        <dbReference type="Proteomes" id="UP001481677"/>
    </source>
</evidence>
<accession>A0ABU9R343</accession>
<proteinExistence type="predicted"/>
<dbReference type="InterPro" id="IPR024467">
    <property type="entry name" value="Xre/MbcA/ParS-like_toxin-bd"/>
</dbReference>
<protein>
    <submittedName>
        <fullName evidence="2">Antitoxin Xre/MbcA/ParS toxin-binding domain-containing protein</fullName>
    </submittedName>
</protein>
<feature type="domain" description="Antitoxin Xre/MbcA/ParS-like toxin-binding" evidence="1">
    <location>
        <begin position="39"/>
        <end position="86"/>
    </location>
</feature>
<evidence type="ECO:0000259" key="1">
    <source>
        <dbReference type="Pfam" id="PF09722"/>
    </source>
</evidence>
<evidence type="ECO:0000313" key="2">
    <source>
        <dbReference type="EMBL" id="MEM5341467.1"/>
    </source>
</evidence>
<dbReference type="Proteomes" id="UP001481677">
    <property type="component" value="Unassembled WGS sequence"/>
</dbReference>
<dbReference type="Pfam" id="PF09722">
    <property type="entry name" value="Xre_MbcA_ParS_C"/>
    <property type="match status" value="1"/>
</dbReference>
<gene>
    <name evidence="2" type="ORF">V4C56_17820</name>
</gene>
<sequence>MTEIERLAEEVSGLYADIERAGCRAVDALRSSDPDLADALLATFESGDRAGDWLTSQPIGFDGYSALELLAQGEREQVMQVLNHLRIGLCT</sequence>
<comment type="caution">
    <text evidence="2">The sequence shown here is derived from an EMBL/GenBank/DDBJ whole genome shotgun (WGS) entry which is preliminary data.</text>
</comment>
<keyword evidence="3" id="KW-1185">Reference proteome</keyword>